<evidence type="ECO:0000313" key="2">
    <source>
        <dbReference type="EMBL" id="ABC75977.1"/>
    </source>
</evidence>
<accession>Q2LQJ9</accession>
<protein>
    <submittedName>
        <fullName evidence="2">Hypothetical cytosolic protein</fullName>
    </submittedName>
</protein>
<dbReference type="HOGENOM" id="CLU_1969409_0_0_7"/>
<dbReference type="AlphaFoldDB" id="Q2LQJ9"/>
<reference evidence="2 3" key="1">
    <citation type="journal article" date="2007" name="Proc. Natl. Acad. Sci. U.S.A.">
        <title>The genome of Syntrophus aciditrophicus: life at the thermodynamic limit of microbial growth.</title>
        <authorList>
            <person name="McInerney M.J."/>
            <person name="Rohlin L."/>
            <person name="Mouttaki H."/>
            <person name="Kim U."/>
            <person name="Krupp R.S."/>
            <person name="Rios-Hernandez L."/>
            <person name="Sieber J."/>
            <person name="Struchtemeyer C.G."/>
            <person name="Bhattacharyya A."/>
            <person name="Campbell J.W."/>
            <person name="Gunsalus R.P."/>
        </authorList>
    </citation>
    <scope>NUCLEOTIDE SEQUENCE [LARGE SCALE GENOMIC DNA]</scope>
    <source>
        <strain evidence="2 3">SB</strain>
    </source>
</reference>
<dbReference type="KEGG" id="sat:SYN_00142"/>
<dbReference type="EMBL" id="CP000252">
    <property type="protein sequence ID" value="ABC75977.1"/>
    <property type="molecule type" value="Genomic_DNA"/>
</dbReference>
<gene>
    <name evidence="2" type="ORF">SYN_00142</name>
</gene>
<sequence>MASSPSGKPISMMPLPPSWTSKMPAARSTSPASDRCIHTGEIVITSYRAACNEAGQIRVIPWNPIWSSYEAHRLRNVYKNSNKIICEAEQHLCLAGGKPGVFRIDSPRTPRLKSVGDPVCVLPGRPM</sequence>
<keyword evidence="3" id="KW-1185">Reference proteome</keyword>
<organism evidence="2 3">
    <name type="scientific">Syntrophus aciditrophicus (strain SB)</name>
    <dbReference type="NCBI Taxonomy" id="56780"/>
    <lineage>
        <taxon>Bacteria</taxon>
        <taxon>Pseudomonadati</taxon>
        <taxon>Thermodesulfobacteriota</taxon>
        <taxon>Syntrophia</taxon>
        <taxon>Syntrophales</taxon>
        <taxon>Syntrophaceae</taxon>
        <taxon>Syntrophus</taxon>
    </lineage>
</organism>
<proteinExistence type="predicted"/>
<name>Q2LQJ9_SYNAS</name>
<dbReference type="Proteomes" id="UP000001933">
    <property type="component" value="Chromosome"/>
</dbReference>
<evidence type="ECO:0000313" key="3">
    <source>
        <dbReference type="Proteomes" id="UP000001933"/>
    </source>
</evidence>
<dbReference type="InParanoid" id="Q2LQJ9"/>
<evidence type="ECO:0000256" key="1">
    <source>
        <dbReference type="SAM" id="MobiDB-lite"/>
    </source>
</evidence>
<feature type="region of interest" description="Disordered" evidence="1">
    <location>
        <begin position="1"/>
        <end position="32"/>
    </location>
</feature>
<dbReference type="STRING" id="56780.SYN_00142"/>